<dbReference type="Proteomes" id="UP000320055">
    <property type="component" value="Unassembled WGS sequence"/>
</dbReference>
<organism evidence="4 5">
    <name type="scientific">Hyella patelloides LEGE 07179</name>
    <dbReference type="NCBI Taxonomy" id="945734"/>
    <lineage>
        <taxon>Bacteria</taxon>
        <taxon>Bacillati</taxon>
        <taxon>Cyanobacteriota</taxon>
        <taxon>Cyanophyceae</taxon>
        <taxon>Pleurocapsales</taxon>
        <taxon>Hyellaceae</taxon>
        <taxon>Hyella</taxon>
    </lineage>
</organism>
<dbReference type="GO" id="GO:1990281">
    <property type="term" value="C:efflux pump complex"/>
    <property type="evidence" value="ECO:0007669"/>
    <property type="project" value="TreeGrafter"/>
</dbReference>
<dbReference type="NCBIfam" id="TIGR01730">
    <property type="entry name" value="RND_mfp"/>
    <property type="match status" value="1"/>
</dbReference>
<evidence type="ECO:0000256" key="2">
    <source>
        <dbReference type="SAM" id="Coils"/>
    </source>
</evidence>
<dbReference type="Pfam" id="PF25917">
    <property type="entry name" value="BSH_RND"/>
    <property type="match status" value="1"/>
</dbReference>
<accession>A0A563W185</accession>
<gene>
    <name evidence="4" type="ORF">H1P_600007</name>
</gene>
<evidence type="ECO:0000313" key="4">
    <source>
        <dbReference type="EMBL" id="VEP17416.1"/>
    </source>
</evidence>
<dbReference type="OrthoDB" id="5379451at2"/>
<dbReference type="GO" id="GO:0015562">
    <property type="term" value="F:efflux transmembrane transporter activity"/>
    <property type="evidence" value="ECO:0007669"/>
    <property type="project" value="TreeGrafter"/>
</dbReference>
<dbReference type="Gene3D" id="1.10.287.470">
    <property type="entry name" value="Helix hairpin bin"/>
    <property type="match status" value="1"/>
</dbReference>
<protein>
    <recommendedName>
        <fullName evidence="3">Multidrug resistance protein MdtA-like barrel-sandwich hybrid domain-containing protein</fullName>
    </recommendedName>
</protein>
<dbReference type="RefSeq" id="WP_144867050.1">
    <property type="nucleotide sequence ID" value="NZ_LR213819.1"/>
</dbReference>
<dbReference type="Gene3D" id="2.40.50.100">
    <property type="match status" value="1"/>
</dbReference>
<reference evidence="4 5" key="1">
    <citation type="submission" date="2019-01" db="EMBL/GenBank/DDBJ databases">
        <authorList>
            <person name="Brito A."/>
        </authorList>
    </citation>
    <scope>NUCLEOTIDE SEQUENCE [LARGE SCALE GENOMIC DNA]</scope>
    <source>
        <strain evidence="4">1</strain>
    </source>
</reference>
<dbReference type="EMBL" id="CAACVJ010000557">
    <property type="protein sequence ID" value="VEP17416.1"/>
    <property type="molecule type" value="Genomic_DNA"/>
</dbReference>
<name>A0A563W185_9CYAN</name>
<evidence type="ECO:0000256" key="1">
    <source>
        <dbReference type="ARBA" id="ARBA00009477"/>
    </source>
</evidence>
<dbReference type="AlphaFoldDB" id="A0A563W185"/>
<dbReference type="InterPro" id="IPR006143">
    <property type="entry name" value="RND_pump_MFP"/>
</dbReference>
<dbReference type="InterPro" id="IPR058625">
    <property type="entry name" value="MdtA-like_BSH"/>
</dbReference>
<dbReference type="PANTHER" id="PTHR30469:SF39">
    <property type="entry name" value="SLL0180 PROTEIN"/>
    <property type="match status" value="1"/>
</dbReference>
<keyword evidence="5" id="KW-1185">Reference proteome</keyword>
<feature type="coiled-coil region" evidence="2">
    <location>
        <begin position="96"/>
        <end position="236"/>
    </location>
</feature>
<dbReference type="Gene3D" id="2.40.420.20">
    <property type="match status" value="1"/>
</dbReference>
<evidence type="ECO:0000259" key="3">
    <source>
        <dbReference type="Pfam" id="PF25917"/>
    </source>
</evidence>
<dbReference type="PANTHER" id="PTHR30469">
    <property type="entry name" value="MULTIDRUG RESISTANCE PROTEIN MDTA"/>
    <property type="match status" value="1"/>
</dbReference>
<feature type="domain" description="Multidrug resistance protein MdtA-like barrel-sandwich hybrid" evidence="3">
    <location>
        <begin position="67"/>
        <end position="278"/>
    </location>
</feature>
<comment type="similarity">
    <text evidence="1">Belongs to the membrane fusion protein (MFP) (TC 8.A.1) family.</text>
</comment>
<keyword evidence="2" id="KW-0175">Coiled coil</keyword>
<sequence>MVTNTYLPNRKLLGVAFTFMLTLTACGRSQEQQQGMAPQAIAVETQNLASSQVFESSELLGRIEATNRVNLAPRVDGRILNILVREGDSVEQGQTIVQLQQNREEAEVNAAVSEVNIIKADLVNAQSQVKAAEAEVALAEANVGQAQADLRRQEAEVALAKTNIERAKFLAQEGAESQQFLDDRTQQLDSALAQKDALKQALNASQKALIAAQEGVRAAIANVDRQRASLNQAQANVGVASENLDFNRVVAPMDGIVGNITPRVGDYLEAGDSITTITSNEDLTVNIAIPIEQANRLELGLPVAVVSRRDGDRSMGEITFISPTTTQQSVRVEATVPNDGQLQDEQSVLTRVIWSEQSGILIPTTAISPIAGQYFVFVAEEAEQDGETTLVAKQKLVQLGDFQGQSRQVIAGLELGEQLITSGIINLTDGAPISNEEQAASSKQ</sequence>
<dbReference type="Gene3D" id="2.40.30.170">
    <property type="match status" value="1"/>
</dbReference>
<evidence type="ECO:0000313" key="5">
    <source>
        <dbReference type="Proteomes" id="UP000320055"/>
    </source>
</evidence>
<dbReference type="SUPFAM" id="SSF111369">
    <property type="entry name" value="HlyD-like secretion proteins"/>
    <property type="match status" value="2"/>
</dbReference>
<proteinExistence type="inferred from homology"/>